<dbReference type="SMART" id="SM00409">
    <property type="entry name" value="IG"/>
    <property type="match status" value="3"/>
</dbReference>
<dbReference type="GO" id="GO:0005576">
    <property type="term" value="C:extracellular region"/>
    <property type="evidence" value="ECO:0007669"/>
    <property type="project" value="UniProtKB-SubCell"/>
</dbReference>
<dbReference type="EMBL" id="VWZO01001183">
    <property type="protein sequence ID" value="NXH09959.1"/>
    <property type="molecule type" value="Genomic_DNA"/>
</dbReference>
<dbReference type="PROSITE" id="PS50835">
    <property type="entry name" value="IG_LIKE"/>
    <property type="match status" value="1"/>
</dbReference>
<evidence type="ECO:0000256" key="1">
    <source>
        <dbReference type="ARBA" id="ARBA00004370"/>
    </source>
</evidence>
<dbReference type="InterPro" id="IPR050671">
    <property type="entry name" value="CD300_family_receptors"/>
</dbReference>
<dbReference type="AlphaFoldDB" id="A0A7K9H7W5"/>
<dbReference type="InterPro" id="IPR013783">
    <property type="entry name" value="Ig-like_fold"/>
</dbReference>
<dbReference type="PANTHER" id="PTHR11860">
    <property type="entry name" value="POLYMERIC-IMMUNOGLOBULIN RECEPTOR"/>
    <property type="match status" value="1"/>
</dbReference>
<dbReference type="InterPro" id="IPR003599">
    <property type="entry name" value="Ig_sub"/>
</dbReference>
<feature type="non-terminal residue" evidence="5">
    <location>
        <position position="334"/>
    </location>
</feature>
<dbReference type="OrthoDB" id="8442846at2759"/>
<dbReference type="InterPro" id="IPR007110">
    <property type="entry name" value="Ig-like_dom"/>
</dbReference>
<dbReference type="InterPro" id="IPR013106">
    <property type="entry name" value="Ig_V-set"/>
</dbReference>
<gene>
    <name evidence="5" type="primary">Pigr_1</name>
    <name evidence="5" type="ORF">BUCCAP_R15940</name>
</gene>
<dbReference type="PANTHER" id="PTHR11860:SF49">
    <property type="entry name" value="HIGH AFFINITY IMMUNOGLOBULIN ALPHA AND IMMUNOGLOBULIN MU FC RECEPTOR"/>
    <property type="match status" value="1"/>
</dbReference>
<comment type="subcellular location">
    <subcellularLocation>
        <location evidence="1">Membrane</location>
    </subcellularLocation>
</comment>
<accession>A0A7K9H7W5</accession>
<name>A0A7K9H7W5_9PICI</name>
<dbReference type="Pfam" id="PF07686">
    <property type="entry name" value="V-set"/>
    <property type="match status" value="2"/>
</dbReference>
<dbReference type="InterPro" id="IPR036179">
    <property type="entry name" value="Ig-like_dom_sf"/>
</dbReference>
<comment type="caution">
    <text evidence="5">The sequence shown here is derived from an EMBL/GenBank/DDBJ whole genome shotgun (WGS) entry which is preliminary data.</text>
</comment>
<dbReference type="GO" id="GO:0005886">
    <property type="term" value="C:plasma membrane"/>
    <property type="evidence" value="ECO:0007669"/>
    <property type="project" value="UniProtKB-SubCell"/>
</dbReference>
<evidence type="ECO:0000259" key="4">
    <source>
        <dbReference type="PROSITE" id="PS50835"/>
    </source>
</evidence>
<protein>
    <submittedName>
        <fullName evidence="5">PIGR protein</fullName>
    </submittedName>
</protein>
<keyword evidence="2" id="KW-0812">Transmembrane</keyword>
<keyword evidence="3" id="KW-0472">Membrane</keyword>
<dbReference type="CDD" id="cd05716">
    <property type="entry name" value="IgV_pIgR_like"/>
    <property type="match status" value="3"/>
</dbReference>
<organism evidence="5 6">
    <name type="scientific">Bucco capensis</name>
    <name type="common">collared puffbird</name>
    <dbReference type="NCBI Taxonomy" id="135168"/>
    <lineage>
        <taxon>Eukaryota</taxon>
        <taxon>Metazoa</taxon>
        <taxon>Chordata</taxon>
        <taxon>Craniata</taxon>
        <taxon>Vertebrata</taxon>
        <taxon>Euteleostomi</taxon>
        <taxon>Archelosauria</taxon>
        <taxon>Archosauria</taxon>
        <taxon>Dinosauria</taxon>
        <taxon>Saurischia</taxon>
        <taxon>Theropoda</taxon>
        <taxon>Coelurosauria</taxon>
        <taxon>Aves</taxon>
        <taxon>Neognathae</taxon>
        <taxon>Neoaves</taxon>
        <taxon>Telluraves</taxon>
        <taxon>Coraciimorphae</taxon>
        <taxon>Piciformes</taxon>
        <taxon>Bucconidae</taxon>
        <taxon>Bucco</taxon>
    </lineage>
</organism>
<sequence>PVSSSLYGARSLRAELGGSVTHQCFYSSSSANKHDRKYWCRITGTGVCSTIISTTGYTSRDHQGRVSLKDIPQNGTFLVTMRQLRSSDTGSYRCGIGSSNTELYVSLSLLVSADAPVLEPTELIWGQLRGSVTVLCPSRDTQSGQRRFWCKVGRSSCALLADTNGYVGKGYQGRISITPQESSGAFRVLMNDLKEEDSGLYRCGTGSILSQDSSQMVVLQVTRASTIPRRPKFFRGTAGGSLWVKCHHDPKGSYQQKYLCRWKAASCELLVDMDGFVHQSYQGRIQTGTSDQANGTYTVLLSQLREEDAGWYWCGAREGHREHTSSVKLLIDKG</sequence>
<dbReference type="SMART" id="SM00406">
    <property type="entry name" value="IGv"/>
    <property type="match status" value="2"/>
</dbReference>
<evidence type="ECO:0000256" key="2">
    <source>
        <dbReference type="ARBA" id="ARBA00022692"/>
    </source>
</evidence>
<keyword evidence="6" id="KW-1185">Reference proteome</keyword>
<dbReference type="Gene3D" id="2.60.40.10">
    <property type="entry name" value="Immunoglobulins"/>
    <property type="match status" value="3"/>
</dbReference>
<proteinExistence type="predicted"/>
<dbReference type="Proteomes" id="UP000534107">
    <property type="component" value="Unassembled WGS sequence"/>
</dbReference>
<dbReference type="SUPFAM" id="SSF48726">
    <property type="entry name" value="Immunoglobulin"/>
    <property type="match status" value="3"/>
</dbReference>
<evidence type="ECO:0000313" key="5">
    <source>
        <dbReference type="EMBL" id="NXH09959.1"/>
    </source>
</evidence>
<evidence type="ECO:0000256" key="3">
    <source>
        <dbReference type="ARBA" id="ARBA00023136"/>
    </source>
</evidence>
<feature type="non-terminal residue" evidence="5">
    <location>
        <position position="1"/>
    </location>
</feature>
<reference evidence="5 6" key="1">
    <citation type="submission" date="2019-09" db="EMBL/GenBank/DDBJ databases">
        <title>Bird 10,000 Genomes (B10K) Project - Family phase.</title>
        <authorList>
            <person name="Zhang G."/>
        </authorList>
    </citation>
    <scope>NUCLEOTIDE SEQUENCE [LARGE SCALE GENOMIC DNA]</scope>
    <source>
        <strain evidence="5">B10K-DU-001-16</strain>
        <tissue evidence="5">Muscle</tissue>
    </source>
</reference>
<feature type="domain" description="Ig-like" evidence="4">
    <location>
        <begin position="1"/>
        <end position="108"/>
    </location>
</feature>
<evidence type="ECO:0000313" key="6">
    <source>
        <dbReference type="Proteomes" id="UP000534107"/>
    </source>
</evidence>
<dbReference type="GO" id="GO:0004888">
    <property type="term" value="F:transmembrane signaling receptor activity"/>
    <property type="evidence" value="ECO:0007669"/>
    <property type="project" value="TreeGrafter"/>
</dbReference>